<sequence length="112" mass="12157">FQPHQGTGGGQAIEDAHMLARLLAHPSVVKKNIPAVLELYQKLRLGPTQDAAEKARINGSMYEFNHSEFLFNDIGHPEGPPRKELEALGNAVGASFGWLAKGHTAEDWTAAN</sequence>
<dbReference type="Gene3D" id="3.50.50.60">
    <property type="entry name" value="FAD/NAD(P)-binding domain"/>
    <property type="match status" value="1"/>
</dbReference>
<feature type="non-terminal residue" evidence="4">
    <location>
        <position position="112"/>
    </location>
</feature>
<keyword evidence="3" id="KW-0560">Oxidoreductase</keyword>
<evidence type="ECO:0000256" key="2">
    <source>
        <dbReference type="ARBA" id="ARBA00022827"/>
    </source>
</evidence>
<dbReference type="SUPFAM" id="SSF51905">
    <property type="entry name" value="FAD/NAD(P)-binding domain"/>
    <property type="match status" value="1"/>
</dbReference>
<dbReference type="AlphaFoldDB" id="A0AAD7JTC2"/>
<name>A0AAD7JTC2_9AGAR</name>
<accession>A0AAD7JTC2</accession>
<dbReference type="InterPro" id="IPR051104">
    <property type="entry name" value="FAD_monoxygenase"/>
</dbReference>
<dbReference type="InterPro" id="IPR036188">
    <property type="entry name" value="FAD/NAD-bd_sf"/>
</dbReference>
<evidence type="ECO:0000313" key="4">
    <source>
        <dbReference type="EMBL" id="KAJ7770085.1"/>
    </source>
</evidence>
<evidence type="ECO:0000313" key="5">
    <source>
        <dbReference type="Proteomes" id="UP001215598"/>
    </source>
</evidence>
<keyword evidence="5" id="KW-1185">Reference proteome</keyword>
<reference evidence="4" key="1">
    <citation type="submission" date="2023-03" db="EMBL/GenBank/DDBJ databases">
        <title>Massive genome expansion in bonnet fungi (Mycena s.s.) driven by repeated elements and novel gene families across ecological guilds.</title>
        <authorList>
            <consortium name="Lawrence Berkeley National Laboratory"/>
            <person name="Harder C.B."/>
            <person name="Miyauchi S."/>
            <person name="Viragh M."/>
            <person name="Kuo A."/>
            <person name="Thoen E."/>
            <person name="Andreopoulos B."/>
            <person name="Lu D."/>
            <person name="Skrede I."/>
            <person name="Drula E."/>
            <person name="Henrissat B."/>
            <person name="Morin E."/>
            <person name="Kohler A."/>
            <person name="Barry K."/>
            <person name="LaButti K."/>
            <person name="Morin E."/>
            <person name="Salamov A."/>
            <person name="Lipzen A."/>
            <person name="Mereny Z."/>
            <person name="Hegedus B."/>
            <person name="Baldrian P."/>
            <person name="Stursova M."/>
            <person name="Weitz H."/>
            <person name="Taylor A."/>
            <person name="Grigoriev I.V."/>
            <person name="Nagy L.G."/>
            <person name="Martin F."/>
            <person name="Kauserud H."/>
        </authorList>
    </citation>
    <scope>NUCLEOTIDE SEQUENCE</scope>
    <source>
        <strain evidence="4">CBHHK182m</strain>
    </source>
</reference>
<comment type="caution">
    <text evidence="4">The sequence shown here is derived from an EMBL/GenBank/DDBJ whole genome shotgun (WGS) entry which is preliminary data.</text>
</comment>
<proteinExistence type="predicted"/>
<organism evidence="4 5">
    <name type="scientific">Mycena metata</name>
    <dbReference type="NCBI Taxonomy" id="1033252"/>
    <lineage>
        <taxon>Eukaryota</taxon>
        <taxon>Fungi</taxon>
        <taxon>Dikarya</taxon>
        <taxon>Basidiomycota</taxon>
        <taxon>Agaricomycotina</taxon>
        <taxon>Agaricomycetes</taxon>
        <taxon>Agaricomycetidae</taxon>
        <taxon>Agaricales</taxon>
        <taxon>Marasmiineae</taxon>
        <taxon>Mycenaceae</taxon>
        <taxon>Mycena</taxon>
    </lineage>
</organism>
<dbReference type="Proteomes" id="UP001215598">
    <property type="component" value="Unassembled WGS sequence"/>
</dbReference>
<dbReference type="PANTHER" id="PTHR46720:SF3">
    <property type="entry name" value="FAD-BINDING DOMAIN-CONTAINING PROTEIN-RELATED"/>
    <property type="match status" value="1"/>
</dbReference>
<keyword evidence="1" id="KW-0285">Flavoprotein</keyword>
<evidence type="ECO:0000256" key="3">
    <source>
        <dbReference type="ARBA" id="ARBA00023002"/>
    </source>
</evidence>
<protein>
    <submittedName>
        <fullName evidence="4">Uncharacterized protein</fullName>
    </submittedName>
</protein>
<dbReference type="PANTHER" id="PTHR46720">
    <property type="entry name" value="HYDROXYLASE, PUTATIVE (AFU_ORTHOLOGUE AFUA_3G01460)-RELATED"/>
    <property type="match status" value="1"/>
</dbReference>
<dbReference type="GO" id="GO:0016491">
    <property type="term" value="F:oxidoreductase activity"/>
    <property type="evidence" value="ECO:0007669"/>
    <property type="project" value="UniProtKB-KW"/>
</dbReference>
<evidence type="ECO:0000256" key="1">
    <source>
        <dbReference type="ARBA" id="ARBA00022630"/>
    </source>
</evidence>
<keyword evidence="2" id="KW-0274">FAD</keyword>
<dbReference type="GO" id="GO:0044550">
    <property type="term" value="P:secondary metabolite biosynthetic process"/>
    <property type="evidence" value="ECO:0007669"/>
    <property type="project" value="TreeGrafter"/>
</dbReference>
<dbReference type="EMBL" id="JARKIB010000017">
    <property type="protein sequence ID" value="KAJ7770085.1"/>
    <property type="molecule type" value="Genomic_DNA"/>
</dbReference>
<gene>
    <name evidence="4" type="ORF">B0H16DRAFT_1307283</name>
</gene>